<dbReference type="Proteomes" id="UP000035909">
    <property type="component" value="Unassembled WGS sequence"/>
</dbReference>
<name>A0A0J1H1C7_9GAMM</name>
<accession>A0A0J1H1C7</accession>
<dbReference type="RefSeq" id="WP_047887143.1">
    <property type="nucleotide sequence ID" value="NZ_CP071325.1"/>
</dbReference>
<keyword evidence="2" id="KW-1185">Reference proteome</keyword>
<dbReference type="AlphaFoldDB" id="A0A0J1H1C7"/>
<reference evidence="1 2" key="1">
    <citation type="submission" date="2015-05" db="EMBL/GenBank/DDBJ databases">
        <title>Photobacterium galathea sp. nov.</title>
        <authorList>
            <person name="Machado H."/>
            <person name="Gram L."/>
        </authorList>
    </citation>
    <scope>NUCLEOTIDE SEQUENCE [LARGE SCALE GENOMIC DNA]</scope>
    <source>
        <strain evidence="1 2">DSM 22954</strain>
    </source>
</reference>
<protein>
    <submittedName>
        <fullName evidence="1">Uncharacterized protein</fullName>
    </submittedName>
</protein>
<sequence>MDIERFSPHQPSLSPAIIAPLPATVELTGFSGNRHYHEQTALQDGCPAALPLPPLDCQH</sequence>
<comment type="caution">
    <text evidence="1">The sequence shown here is derived from an EMBL/GenBank/DDBJ whole genome shotgun (WGS) entry which is preliminary data.</text>
</comment>
<proteinExistence type="predicted"/>
<dbReference type="PATRIC" id="fig|320778.3.peg.4431"/>
<gene>
    <name evidence="1" type="ORF">ABT57_20605</name>
</gene>
<evidence type="ECO:0000313" key="2">
    <source>
        <dbReference type="Proteomes" id="UP000035909"/>
    </source>
</evidence>
<dbReference type="OrthoDB" id="5817571at2"/>
<evidence type="ECO:0000313" key="1">
    <source>
        <dbReference type="EMBL" id="KLV05621.1"/>
    </source>
</evidence>
<dbReference type="EMBL" id="LDOU01000024">
    <property type="protein sequence ID" value="KLV05621.1"/>
    <property type="molecule type" value="Genomic_DNA"/>
</dbReference>
<organism evidence="1 2">
    <name type="scientific">Photobacterium ganghwense</name>
    <dbReference type="NCBI Taxonomy" id="320778"/>
    <lineage>
        <taxon>Bacteria</taxon>
        <taxon>Pseudomonadati</taxon>
        <taxon>Pseudomonadota</taxon>
        <taxon>Gammaproteobacteria</taxon>
        <taxon>Vibrionales</taxon>
        <taxon>Vibrionaceae</taxon>
        <taxon>Photobacterium</taxon>
    </lineage>
</organism>